<dbReference type="InterPro" id="IPR020481">
    <property type="entry name" value="Intracell_prot_inh_BsuPI"/>
</dbReference>
<dbReference type="Pfam" id="PF12690">
    <property type="entry name" value="BsuPI"/>
    <property type="match status" value="1"/>
</dbReference>
<dbReference type="Proteomes" id="UP001139150">
    <property type="component" value="Unassembled WGS sequence"/>
</dbReference>
<proteinExistence type="predicted"/>
<dbReference type="AlphaFoldDB" id="A0A9X2CU87"/>
<keyword evidence="1" id="KW-0732">Signal</keyword>
<sequence>MKKWIWLLSVLMLLSACGQGANAPLSNGEGDEKLVDSNWIFTVETDQTDNELLVKLAVTNNQEEASAIDFSSGQKYELVLLDEAGTEVYRYSEGKMFTMALIHETFEPGESKEFEERINVEDIPKGVYTLKAQLILAAIDGEAWTEDGTFQKQVDIEIK</sequence>
<dbReference type="PROSITE" id="PS51257">
    <property type="entry name" value="PROKAR_LIPOPROTEIN"/>
    <property type="match status" value="1"/>
</dbReference>
<name>A0A9X2CU87_9BACI</name>
<feature type="signal peptide" evidence="1">
    <location>
        <begin position="1"/>
        <end position="23"/>
    </location>
</feature>
<comment type="caution">
    <text evidence="3">The sequence shown here is derived from an EMBL/GenBank/DDBJ whole genome shotgun (WGS) entry which is preliminary data.</text>
</comment>
<feature type="domain" description="Intracellular proteinase inhibitor BsuPI" evidence="2">
    <location>
        <begin position="41"/>
        <end position="134"/>
    </location>
</feature>
<evidence type="ECO:0000313" key="4">
    <source>
        <dbReference type="Proteomes" id="UP001139150"/>
    </source>
</evidence>
<evidence type="ECO:0000313" key="3">
    <source>
        <dbReference type="EMBL" id="MCL7748172.1"/>
    </source>
</evidence>
<evidence type="ECO:0000256" key="1">
    <source>
        <dbReference type="SAM" id="SignalP"/>
    </source>
</evidence>
<dbReference type="Gene3D" id="2.60.40.2360">
    <property type="entry name" value="Intracellular proteinase inhibitor BsuPI"/>
    <property type="match status" value="1"/>
</dbReference>
<feature type="chain" id="PRO_5040993716" description="Intracellular proteinase inhibitor BsuPI domain-containing protein" evidence="1">
    <location>
        <begin position="24"/>
        <end position="159"/>
    </location>
</feature>
<gene>
    <name evidence="3" type="ORF">MF646_13670</name>
</gene>
<dbReference type="InterPro" id="IPR038144">
    <property type="entry name" value="IPI"/>
</dbReference>
<dbReference type="RefSeq" id="WP_250097063.1">
    <property type="nucleotide sequence ID" value="NZ_JAKRYL010000013.1"/>
</dbReference>
<evidence type="ECO:0000259" key="2">
    <source>
        <dbReference type="Pfam" id="PF12690"/>
    </source>
</evidence>
<dbReference type="EMBL" id="JAKRYL010000013">
    <property type="protein sequence ID" value="MCL7748172.1"/>
    <property type="molecule type" value="Genomic_DNA"/>
</dbReference>
<organism evidence="3 4">
    <name type="scientific">Halalkalibacter alkaliphilus</name>
    <dbReference type="NCBI Taxonomy" id="2917993"/>
    <lineage>
        <taxon>Bacteria</taxon>
        <taxon>Bacillati</taxon>
        <taxon>Bacillota</taxon>
        <taxon>Bacilli</taxon>
        <taxon>Bacillales</taxon>
        <taxon>Bacillaceae</taxon>
        <taxon>Halalkalibacter</taxon>
    </lineage>
</organism>
<protein>
    <recommendedName>
        <fullName evidence="2">Intracellular proteinase inhibitor BsuPI domain-containing protein</fullName>
    </recommendedName>
</protein>
<reference evidence="3" key="1">
    <citation type="submission" date="2022-02" db="EMBL/GenBank/DDBJ databases">
        <title>Halalkalibacter sp. nov. isolated from Lonar Lake, India.</title>
        <authorList>
            <person name="Joshi A."/>
            <person name="Thite S."/>
            <person name="Lodha T."/>
        </authorList>
    </citation>
    <scope>NUCLEOTIDE SEQUENCE</scope>
    <source>
        <strain evidence="3">MEB205</strain>
    </source>
</reference>
<keyword evidence="4" id="KW-1185">Reference proteome</keyword>
<accession>A0A9X2CU87</accession>